<dbReference type="InterPro" id="IPR017946">
    <property type="entry name" value="PLC-like_Pdiesterase_TIM-brl"/>
</dbReference>
<name>A0A7S3FIV3_9EUKA</name>
<protein>
    <recommendedName>
        <fullName evidence="2">Glycerophosphodiester phosphodiesterase</fullName>
    </recommendedName>
</protein>
<dbReference type="Gene3D" id="3.20.20.190">
    <property type="entry name" value="Phosphatidylinositol (PI) phosphodiesterase"/>
    <property type="match status" value="1"/>
</dbReference>
<dbReference type="SUPFAM" id="SSF51695">
    <property type="entry name" value="PLC-like phosphodiesterases"/>
    <property type="match status" value="1"/>
</dbReference>
<reference evidence="1" key="1">
    <citation type="submission" date="2021-01" db="EMBL/GenBank/DDBJ databases">
        <authorList>
            <person name="Corre E."/>
            <person name="Pelletier E."/>
            <person name="Niang G."/>
            <person name="Scheremetjew M."/>
            <person name="Finn R."/>
            <person name="Kale V."/>
            <person name="Holt S."/>
            <person name="Cochrane G."/>
            <person name="Meng A."/>
            <person name="Brown T."/>
            <person name="Cohen L."/>
        </authorList>
    </citation>
    <scope>NUCLEOTIDE SEQUENCE</scope>
    <source>
        <strain evidence="1">CCMP281</strain>
    </source>
</reference>
<evidence type="ECO:0000313" key="1">
    <source>
        <dbReference type="EMBL" id="CAE0150503.1"/>
    </source>
</evidence>
<organism evidence="1">
    <name type="scientific">Haptolina ericina</name>
    <dbReference type="NCBI Taxonomy" id="156174"/>
    <lineage>
        <taxon>Eukaryota</taxon>
        <taxon>Haptista</taxon>
        <taxon>Haptophyta</taxon>
        <taxon>Prymnesiophyceae</taxon>
        <taxon>Prymnesiales</taxon>
        <taxon>Prymnesiaceae</taxon>
        <taxon>Haptolina</taxon>
    </lineage>
</organism>
<accession>A0A7S3FIV3</accession>
<evidence type="ECO:0008006" key="2">
    <source>
        <dbReference type="Google" id="ProtNLM"/>
    </source>
</evidence>
<dbReference type="AlphaFoldDB" id="A0A7S3FIV3"/>
<dbReference type="EMBL" id="HBHX01069642">
    <property type="protein sequence ID" value="CAE0150503.1"/>
    <property type="molecule type" value="Transcribed_RNA"/>
</dbReference>
<gene>
    <name evidence="1" type="ORF">HERI1096_LOCUS38464</name>
</gene>
<dbReference type="GO" id="GO:0006629">
    <property type="term" value="P:lipid metabolic process"/>
    <property type="evidence" value="ECO:0007669"/>
    <property type="project" value="InterPro"/>
</dbReference>
<proteinExistence type="predicted"/>
<dbReference type="GO" id="GO:0008081">
    <property type="term" value="F:phosphoric diester hydrolase activity"/>
    <property type="evidence" value="ECO:0007669"/>
    <property type="project" value="InterPro"/>
</dbReference>
<sequence>MHSTIASSGIAHQLGVVVESSAGAAVHRAAQAEAGTRVELFGLLRDFGASRDSAGRPHANLSALALEGSLYDGWSASIKLLHPELVEATREQSKPLSVWVADTEAELRRAWTLKAESVISNRPRWAQQLMAAWLTQCNAGEVQSV</sequence>